<comment type="caution">
    <text evidence="2">The sequence shown here is derived from an EMBL/GenBank/DDBJ whole genome shotgun (WGS) entry which is preliminary data.</text>
</comment>
<gene>
    <name evidence="2" type="ORF">H9826_03810</name>
</gene>
<organism evidence="2 3">
    <name type="scientific">Candidatus Intestinimonas merdavium</name>
    <dbReference type="NCBI Taxonomy" id="2838622"/>
    <lineage>
        <taxon>Bacteria</taxon>
        <taxon>Bacillati</taxon>
        <taxon>Bacillota</taxon>
        <taxon>Clostridia</taxon>
        <taxon>Eubacteriales</taxon>
        <taxon>Intestinimonas</taxon>
    </lineage>
</organism>
<feature type="region of interest" description="Disordered" evidence="1">
    <location>
        <begin position="109"/>
        <end position="163"/>
    </location>
</feature>
<evidence type="ECO:0000313" key="3">
    <source>
        <dbReference type="Proteomes" id="UP000886824"/>
    </source>
</evidence>
<evidence type="ECO:0000256" key="1">
    <source>
        <dbReference type="SAM" id="MobiDB-lite"/>
    </source>
</evidence>
<dbReference type="Proteomes" id="UP000886824">
    <property type="component" value="Unassembled WGS sequence"/>
</dbReference>
<feature type="compositionally biased region" description="Basic and acidic residues" evidence="1">
    <location>
        <begin position="109"/>
        <end position="118"/>
    </location>
</feature>
<sequence length="163" mass="19162">MIWGAMQTKRVRSIDWEYRWLPPAEEEPEPGGRERLPESAQVLLDRVERRWKVPGWDEKRAVELCPVKEGVQGLEGVFLSGNICYEGAWYCPKCEKTLWLLERAREAQERFAEEEKTAGNESQAPEPAPRPSPERPHRRPKPKDDPWEEKGLFGRRKKPDWEK</sequence>
<name>A0A9D2CCQ7_9FIRM</name>
<dbReference type="EMBL" id="DXCX01000039">
    <property type="protein sequence ID" value="HIY73091.1"/>
    <property type="molecule type" value="Genomic_DNA"/>
</dbReference>
<evidence type="ECO:0000313" key="2">
    <source>
        <dbReference type="EMBL" id="HIY73091.1"/>
    </source>
</evidence>
<protein>
    <submittedName>
        <fullName evidence="2">Uncharacterized protein</fullName>
    </submittedName>
</protein>
<accession>A0A9D2CCQ7</accession>
<reference evidence="2" key="1">
    <citation type="journal article" date="2021" name="PeerJ">
        <title>Extensive microbial diversity within the chicken gut microbiome revealed by metagenomics and culture.</title>
        <authorList>
            <person name="Gilroy R."/>
            <person name="Ravi A."/>
            <person name="Getino M."/>
            <person name="Pursley I."/>
            <person name="Horton D.L."/>
            <person name="Alikhan N.F."/>
            <person name="Baker D."/>
            <person name="Gharbi K."/>
            <person name="Hall N."/>
            <person name="Watson M."/>
            <person name="Adriaenssens E.M."/>
            <person name="Foster-Nyarko E."/>
            <person name="Jarju S."/>
            <person name="Secka A."/>
            <person name="Antonio M."/>
            <person name="Oren A."/>
            <person name="Chaudhuri R.R."/>
            <person name="La Ragione R."/>
            <person name="Hildebrand F."/>
            <person name="Pallen M.J."/>
        </authorList>
    </citation>
    <scope>NUCLEOTIDE SEQUENCE</scope>
    <source>
        <strain evidence="2">CHK33-7979</strain>
    </source>
</reference>
<reference evidence="2" key="2">
    <citation type="submission" date="2021-04" db="EMBL/GenBank/DDBJ databases">
        <authorList>
            <person name="Gilroy R."/>
        </authorList>
    </citation>
    <scope>NUCLEOTIDE SEQUENCE</scope>
    <source>
        <strain evidence="2">CHK33-7979</strain>
    </source>
</reference>
<dbReference type="AlphaFoldDB" id="A0A9D2CCQ7"/>
<feature type="compositionally biased region" description="Basic residues" evidence="1">
    <location>
        <begin position="153"/>
        <end position="163"/>
    </location>
</feature>
<feature type="compositionally biased region" description="Basic and acidic residues" evidence="1">
    <location>
        <begin position="142"/>
        <end position="152"/>
    </location>
</feature>
<proteinExistence type="predicted"/>